<dbReference type="Proteomes" id="UP001199469">
    <property type="component" value="Unassembled WGS sequence"/>
</dbReference>
<keyword evidence="4" id="KW-1185">Reference proteome</keyword>
<dbReference type="InterPro" id="IPR031304">
    <property type="entry name" value="SLT_2"/>
</dbReference>
<dbReference type="SUPFAM" id="SSF53955">
    <property type="entry name" value="Lysozyme-like"/>
    <property type="match status" value="1"/>
</dbReference>
<comment type="caution">
    <text evidence="3">The sequence shown here is derived from an EMBL/GenBank/DDBJ whole genome shotgun (WGS) entry which is preliminary data.</text>
</comment>
<dbReference type="InterPro" id="IPR023346">
    <property type="entry name" value="Lysozyme-like_dom_sf"/>
</dbReference>
<dbReference type="Pfam" id="PF13406">
    <property type="entry name" value="SLT_2"/>
    <property type="match status" value="1"/>
</dbReference>
<evidence type="ECO:0000313" key="4">
    <source>
        <dbReference type="Proteomes" id="UP001199469"/>
    </source>
</evidence>
<dbReference type="InterPro" id="IPR043426">
    <property type="entry name" value="MltB-like"/>
</dbReference>
<proteinExistence type="predicted"/>
<organism evidence="3 4">
    <name type="scientific">Actinomycetospora endophytica</name>
    <dbReference type="NCBI Taxonomy" id="2291215"/>
    <lineage>
        <taxon>Bacteria</taxon>
        <taxon>Bacillati</taxon>
        <taxon>Actinomycetota</taxon>
        <taxon>Actinomycetes</taxon>
        <taxon>Pseudonocardiales</taxon>
        <taxon>Pseudonocardiaceae</taxon>
        <taxon>Actinomycetospora</taxon>
    </lineage>
</organism>
<feature type="region of interest" description="Disordered" evidence="1">
    <location>
        <begin position="311"/>
        <end position="483"/>
    </location>
</feature>
<dbReference type="EMBL" id="JAJNDB010000008">
    <property type="protein sequence ID" value="MCD2197491.1"/>
    <property type="molecule type" value="Genomic_DNA"/>
</dbReference>
<dbReference type="PANTHER" id="PTHR30163">
    <property type="entry name" value="MEMBRANE-BOUND LYTIC MUREIN TRANSGLYCOSYLASE B"/>
    <property type="match status" value="1"/>
</dbReference>
<dbReference type="PANTHER" id="PTHR30163:SF8">
    <property type="entry name" value="LYTIC MUREIN TRANSGLYCOSYLASE"/>
    <property type="match status" value="1"/>
</dbReference>
<evidence type="ECO:0000259" key="2">
    <source>
        <dbReference type="Pfam" id="PF13406"/>
    </source>
</evidence>
<feature type="domain" description="Transglycosylase SLT" evidence="2">
    <location>
        <begin position="180"/>
        <end position="225"/>
    </location>
</feature>
<evidence type="ECO:0000256" key="1">
    <source>
        <dbReference type="SAM" id="MobiDB-lite"/>
    </source>
</evidence>
<feature type="compositionally biased region" description="Low complexity" evidence="1">
    <location>
        <begin position="429"/>
        <end position="449"/>
    </location>
</feature>
<protein>
    <submittedName>
        <fullName evidence="3">Lytic transglycosylase domain-containing protein</fullName>
    </submittedName>
</protein>
<feature type="compositionally biased region" description="Pro residues" evidence="1">
    <location>
        <begin position="450"/>
        <end position="480"/>
    </location>
</feature>
<accession>A0ABS8PGU5</accession>
<dbReference type="PRINTS" id="PR01217">
    <property type="entry name" value="PRICHEXTENSN"/>
</dbReference>
<dbReference type="CDD" id="cd13399">
    <property type="entry name" value="Slt35-like"/>
    <property type="match status" value="1"/>
</dbReference>
<reference evidence="3 4" key="1">
    <citation type="submission" date="2021-11" db="EMBL/GenBank/DDBJ databases">
        <title>Draft genome sequence of Actinomycetospora sp. SF1 isolated from the rhizosphere soil.</title>
        <authorList>
            <person name="Duangmal K."/>
            <person name="Chantavorakit T."/>
        </authorList>
    </citation>
    <scope>NUCLEOTIDE SEQUENCE [LARGE SCALE GENOMIC DNA]</scope>
    <source>
        <strain evidence="3 4">TBRC 5722</strain>
    </source>
</reference>
<name>A0ABS8PGU5_9PSEU</name>
<sequence>MGDDHRPRGSHRACRRSRRAPIACAFGALVLLAVLGGGGPGAPVTTVTALPPPDTTAFGATGRLPDPTPVPLPDAPAGALPGDPGLGPTVTGSGLGIPETVLAAYRSAATTVDRSAPGCRLTWPLVAGIGKIESGHASGGAVDGDGTTLRPILGPRLTGTGGNAAIPDTDGGRLDHDAVWDRAVGPTQFIPSSWRTYGADGNGDGRADPDNVFDAGLATARYLCAGGGDLTSASARHDAVFRYNHSEAYVATVLRWADAYASGALPVPDSTTPTETGETLADGAPTLAALPEPATAGAGLVVPGAGPGAPVITSSGATRPGTIATRSPGSDLVAGAPAATAPTTTGAGPTTTGAAPLAVGRPAPGSPLSSTSTTPGTTTVPVTTTPGTTAAGTGPPSTRPSSSRPAPTKPAPVAASSPTRPAPAPSVPAPAAAPSSTTPRQPAPTTTTPTTPPTTTPPTTTPPTTTPPTTTPPTTTPPTTTPAARCTAAVPVVARALGVPAAQVTASSEAGPGAGRTTCTVRGPHGPLLVAVTADTGAPAPPTPATGVGRAVAGGRTVLTVPPTAGVAADRARTALATIGTAWS</sequence>
<feature type="compositionally biased region" description="Low complexity" evidence="1">
    <location>
        <begin position="334"/>
        <end position="419"/>
    </location>
</feature>
<evidence type="ECO:0000313" key="3">
    <source>
        <dbReference type="EMBL" id="MCD2197491.1"/>
    </source>
</evidence>
<dbReference type="Gene3D" id="1.10.530.10">
    <property type="match status" value="1"/>
</dbReference>
<gene>
    <name evidence="3" type="ORF">LQ327_29380</name>
</gene>
<dbReference type="RefSeq" id="WP_230739563.1">
    <property type="nucleotide sequence ID" value="NZ_JAJNDB010000008.1"/>
</dbReference>